<organism evidence="3">
    <name type="scientific">marine sediment metagenome</name>
    <dbReference type="NCBI Taxonomy" id="412755"/>
    <lineage>
        <taxon>unclassified sequences</taxon>
        <taxon>metagenomes</taxon>
        <taxon>ecological metagenomes</taxon>
    </lineage>
</organism>
<accession>A0A0F8Z8Y9</accession>
<reference evidence="3" key="1">
    <citation type="journal article" date="2015" name="Nature">
        <title>Complex archaea that bridge the gap between prokaryotes and eukaryotes.</title>
        <authorList>
            <person name="Spang A."/>
            <person name="Saw J.H."/>
            <person name="Jorgensen S.L."/>
            <person name="Zaremba-Niedzwiedzka K."/>
            <person name="Martijn J."/>
            <person name="Lind A.E."/>
            <person name="van Eijk R."/>
            <person name="Schleper C."/>
            <person name="Guy L."/>
            <person name="Ettema T.J."/>
        </authorList>
    </citation>
    <scope>NUCLEOTIDE SEQUENCE</scope>
</reference>
<protein>
    <recommendedName>
        <fullName evidence="2">N-terminal domain-containing protein</fullName>
    </recommendedName>
</protein>
<evidence type="ECO:0000256" key="1">
    <source>
        <dbReference type="SAM" id="MobiDB-lite"/>
    </source>
</evidence>
<feature type="region of interest" description="Disordered" evidence="1">
    <location>
        <begin position="170"/>
        <end position="189"/>
    </location>
</feature>
<feature type="domain" description="N-terminal" evidence="2">
    <location>
        <begin position="89"/>
        <end position="202"/>
    </location>
</feature>
<comment type="caution">
    <text evidence="3">The sequence shown here is derived from an EMBL/GenBank/DDBJ whole genome shotgun (WGS) entry which is preliminary data.</text>
</comment>
<dbReference type="InterPro" id="IPR013610">
    <property type="entry name" value="ArdC_N"/>
</dbReference>
<dbReference type="GO" id="GO:0003697">
    <property type="term" value="F:single-stranded DNA binding"/>
    <property type="evidence" value="ECO:0007669"/>
    <property type="project" value="InterPro"/>
</dbReference>
<evidence type="ECO:0000313" key="3">
    <source>
        <dbReference type="EMBL" id="KKK62884.1"/>
    </source>
</evidence>
<name>A0A0F8Z8Y9_9ZZZZ</name>
<sequence>FYVAPVDGGYSLVYKNKSPEDENRGKTLLISNFAIEAPEAQPILMEVMKMFEQDTCDRPSIKFQHLSTFFTMTDVEAALFTAEEGKVERKIDTVLAQLEKGIAAIQESAKFKDFIDTMAKFHNYSLGNIMLITLQKPEASRVAGFNAWRNLGRNVRKGEHGIQILAPCFPPKEKKENTDDADDDEETRPAPVPVFFRVVHVFDVSQTEGKDLPSIEVPVITGDETGPLYEKAAAYVAKQGITLSSDPRPDLDPNLMGFWMPAEKRIWIQPEAPQDQRTKTLLHETAHSMCSRRGAQDAEVMAEGVAYTVANHFGFDTGVRSFPYVALWAKDVKVLKANLEIIRQVAKDMIEGIEHVEEMVQVAQI</sequence>
<gene>
    <name evidence="3" type="ORF">LCGC14_2999870</name>
</gene>
<proteinExistence type="predicted"/>
<dbReference type="AlphaFoldDB" id="A0A0F8Z8Y9"/>
<dbReference type="Pfam" id="PF08401">
    <property type="entry name" value="ArdcN"/>
    <property type="match status" value="1"/>
</dbReference>
<feature type="non-terminal residue" evidence="3">
    <location>
        <position position="1"/>
    </location>
</feature>
<dbReference type="EMBL" id="LAZR01061781">
    <property type="protein sequence ID" value="KKK62884.1"/>
    <property type="molecule type" value="Genomic_DNA"/>
</dbReference>
<evidence type="ECO:0000259" key="2">
    <source>
        <dbReference type="Pfam" id="PF08401"/>
    </source>
</evidence>
<feature type="non-terminal residue" evidence="3">
    <location>
        <position position="365"/>
    </location>
</feature>